<dbReference type="InterPro" id="IPR003658">
    <property type="entry name" value="Anti-sigma_ant"/>
</dbReference>
<dbReference type="InterPro" id="IPR002645">
    <property type="entry name" value="STAS_dom"/>
</dbReference>
<dbReference type="InterPro" id="IPR058548">
    <property type="entry name" value="MlaB-like_STAS"/>
</dbReference>
<sequence>MTATEPFSWAGPALGMSLPPPEPAPVPHLRLRVTRPTLDTAVISAHGELDATTAPRLSELLMSRLRGNLRTVVVDLSTVEFLAAAGISVLVRANLLARSRGIALRIHTGRNRFVTRPLTLTGLTEHLDLSEEEG</sequence>
<dbReference type="Proteomes" id="UP000715441">
    <property type="component" value="Unassembled WGS sequence"/>
</dbReference>
<dbReference type="SUPFAM" id="SSF52091">
    <property type="entry name" value="SpoIIaa-like"/>
    <property type="match status" value="1"/>
</dbReference>
<dbReference type="PROSITE" id="PS50801">
    <property type="entry name" value="STAS"/>
    <property type="match status" value="1"/>
</dbReference>
<proteinExistence type="inferred from homology"/>
<comment type="similarity">
    <text evidence="1 2">Belongs to the anti-sigma-factor antagonist family.</text>
</comment>
<protein>
    <recommendedName>
        <fullName evidence="2">Anti-sigma factor antagonist</fullName>
    </recommendedName>
</protein>
<dbReference type="Pfam" id="PF13466">
    <property type="entry name" value="STAS_2"/>
    <property type="match status" value="1"/>
</dbReference>
<organism evidence="4 5">
    <name type="scientific">Amycolatopsis acididurans</name>
    <dbReference type="NCBI Taxonomy" id="2724524"/>
    <lineage>
        <taxon>Bacteria</taxon>
        <taxon>Bacillati</taxon>
        <taxon>Actinomycetota</taxon>
        <taxon>Actinomycetes</taxon>
        <taxon>Pseudonocardiales</taxon>
        <taxon>Pseudonocardiaceae</taxon>
        <taxon>Amycolatopsis</taxon>
    </lineage>
</organism>
<gene>
    <name evidence="4" type="ORF">HFP15_04585</name>
</gene>
<evidence type="ECO:0000256" key="1">
    <source>
        <dbReference type="ARBA" id="ARBA00009013"/>
    </source>
</evidence>
<reference evidence="4 5" key="1">
    <citation type="submission" date="2020-04" db="EMBL/GenBank/DDBJ databases">
        <title>Novel species.</title>
        <authorList>
            <person name="Teo W.F.A."/>
            <person name="Lipun K."/>
            <person name="Srisuk N."/>
            <person name="Duangmal K."/>
        </authorList>
    </citation>
    <scope>NUCLEOTIDE SEQUENCE [LARGE SCALE GENOMIC DNA]</scope>
    <source>
        <strain evidence="4 5">K13G38</strain>
    </source>
</reference>
<dbReference type="EMBL" id="JAAXLS010000002">
    <property type="protein sequence ID" value="NKQ52155.1"/>
    <property type="molecule type" value="Genomic_DNA"/>
</dbReference>
<keyword evidence="5" id="KW-1185">Reference proteome</keyword>
<name>A0ABX1IXC9_9PSEU</name>
<evidence type="ECO:0000256" key="2">
    <source>
        <dbReference type="RuleBase" id="RU003749"/>
    </source>
</evidence>
<dbReference type="PANTHER" id="PTHR33495">
    <property type="entry name" value="ANTI-SIGMA FACTOR ANTAGONIST TM_1081-RELATED-RELATED"/>
    <property type="match status" value="1"/>
</dbReference>
<dbReference type="PANTHER" id="PTHR33495:SF2">
    <property type="entry name" value="ANTI-SIGMA FACTOR ANTAGONIST TM_1081-RELATED"/>
    <property type="match status" value="1"/>
</dbReference>
<evidence type="ECO:0000313" key="4">
    <source>
        <dbReference type="EMBL" id="NKQ52155.1"/>
    </source>
</evidence>
<dbReference type="InterPro" id="IPR036513">
    <property type="entry name" value="STAS_dom_sf"/>
</dbReference>
<evidence type="ECO:0000313" key="5">
    <source>
        <dbReference type="Proteomes" id="UP000715441"/>
    </source>
</evidence>
<feature type="domain" description="STAS" evidence="3">
    <location>
        <begin position="39"/>
        <end position="134"/>
    </location>
</feature>
<accession>A0ABX1IXC9</accession>
<dbReference type="CDD" id="cd07043">
    <property type="entry name" value="STAS_anti-anti-sigma_factors"/>
    <property type="match status" value="1"/>
</dbReference>
<comment type="caution">
    <text evidence="4">The sequence shown here is derived from an EMBL/GenBank/DDBJ whole genome shotgun (WGS) entry which is preliminary data.</text>
</comment>
<dbReference type="NCBIfam" id="TIGR00377">
    <property type="entry name" value="ant_ant_sig"/>
    <property type="match status" value="1"/>
</dbReference>
<dbReference type="RefSeq" id="WP_168511762.1">
    <property type="nucleotide sequence ID" value="NZ_JAAXLS010000002.1"/>
</dbReference>
<evidence type="ECO:0000259" key="3">
    <source>
        <dbReference type="PROSITE" id="PS50801"/>
    </source>
</evidence>
<dbReference type="Gene3D" id="3.30.750.24">
    <property type="entry name" value="STAS domain"/>
    <property type="match status" value="1"/>
</dbReference>